<evidence type="ECO:0008006" key="3">
    <source>
        <dbReference type="Google" id="ProtNLM"/>
    </source>
</evidence>
<organism evidence="1 2">
    <name type="scientific">Candidatus Nitronereus thalassa</name>
    <dbReference type="NCBI Taxonomy" id="3020898"/>
    <lineage>
        <taxon>Bacteria</taxon>
        <taxon>Pseudomonadati</taxon>
        <taxon>Nitrospirota</taxon>
        <taxon>Nitrospiria</taxon>
        <taxon>Nitrospirales</taxon>
        <taxon>Nitrospiraceae</taxon>
        <taxon>Candidatus Nitronereus</taxon>
    </lineage>
</organism>
<name>A0ABU3K3H7_9BACT</name>
<keyword evidence="2" id="KW-1185">Reference proteome</keyword>
<evidence type="ECO:0000313" key="2">
    <source>
        <dbReference type="Proteomes" id="UP001250932"/>
    </source>
</evidence>
<comment type="caution">
    <text evidence="1">The sequence shown here is derived from an EMBL/GenBank/DDBJ whole genome shotgun (WGS) entry which is preliminary data.</text>
</comment>
<dbReference type="Proteomes" id="UP001250932">
    <property type="component" value="Unassembled WGS sequence"/>
</dbReference>
<evidence type="ECO:0000313" key="1">
    <source>
        <dbReference type="EMBL" id="MDT7040962.1"/>
    </source>
</evidence>
<proteinExistence type="predicted"/>
<reference evidence="1 2" key="1">
    <citation type="journal article" date="2023" name="ISME J.">
        <title>Cultivation and genomic characterization of novel and ubiquitous marine nitrite-oxidizing bacteria from the Nitrospirales.</title>
        <authorList>
            <person name="Mueller A.J."/>
            <person name="Daebeler A."/>
            <person name="Herbold C.W."/>
            <person name="Kirkegaard R.H."/>
            <person name="Daims H."/>
        </authorList>
    </citation>
    <scope>NUCLEOTIDE SEQUENCE [LARGE SCALE GENOMIC DNA]</scope>
    <source>
        <strain evidence="1 2">EB</strain>
    </source>
</reference>
<dbReference type="EMBL" id="JAQOUE010000001">
    <property type="protein sequence ID" value="MDT7040962.1"/>
    <property type="molecule type" value="Genomic_DNA"/>
</dbReference>
<gene>
    <name evidence="1" type="ORF">PPG34_01290</name>
</gene>
<sequence length="394" mass="43297">MFDGFNSFPVGQKRILGWMIIGILMFPGMLGQAHAALLEGVMSEWEELIAGKVAEKGEKLVTGNFYTAEKPNAHGPIGMMGEHTHDKGEFMFSYRYMHMFMEGTRNGTNSISNAQARALVPTPGPPAVVPTSMLMEMHMFGFMYGLNDTVTLTAMVPYLRNTMNHEAGATFATKFTTRSEGIGDIRFGSLWRLWAVEAPSIGAHRFHANFAVSVPTGDTEPRDKTPVSNPFATFRLPFPMHLGSGTYDLYPGFTYGGEKGRSSWGFQSIGTIRLGKNAQGFARGDAIQVTAFGAYEIIKKWLSGSVRFDFNHWDDHRGTDPGITGQAGPPVQTAIPTRLGGERLDVLGGINLLLPEFMGFETRLAVEGGVPIYQWLQGQLETDSIVTFGWQGVY</sequence>
<dbReference type="RefSeq" id="WP_313831321.1">
    <property type="nucleotide sequence ID" value="NZ_JAQOUE010000001.1"/>
</dbReference>
<accession>A0ABU3K3H7</accession>
<protein>
    <recommendedName>
        <fullName evidence="3">Transporter</fullName>
    </recommendedName>
</protein>